<accession>A0ABQ3XT19</accession>
<feature type="transmembrane region" description="Helical" evidence="9">
    <location>
        <begin position="173"/>
        <end position="191"/>
    </location>
</feature>
<feature type="transmembrane region" description="Helical" evidence="9">
    <location>
        <begin position="255"/>
        <end position="283"/>
    </location>
</feature>
<evidence type="ECO:0000256" key="7">
    <source>
        <dbReference type="ARBA" id="ARBA00043987"/>
    </source>
</evidence>
<keyword evidence="2" id="KW-0328">Glycosyltransferase</keyword>
<dbReference type="Pfam" id="PF26314">
    <property type="entry name" value="MptA_B_family"/>
    <property type="match status" value="1"/>
</dbReference>
<feature type="transmembrane region" description="Helical" evidence="9">
    <location>
        <begin position="486"/>
        <end position="506"/>
    </location>
</feature>
<feature type="transmembrane region" description="Helical" evidence="9">
    <location>
        <begin position="443"/>
        <end position="460"/>
    </location>
</feature>
<protein>
    <recommendedName>
        <fullName evidence="12">Integral membrane protein</fullName>
    </recommendedName>
</protein>
<keyword evidence="4 9" id="KW-0812">Transmembrane</keyword>
<evidence type="ECO:0000313" key="10">
    <source>
        <dbReference type="EMBL" id="GID61663.1"/>
    </source>
</evidence>
<evidence type="ECO:0000256" key="3">
    <source>
        <dbReference type="ARBA" id="ARBA00022679"/>
    </source>
</evidence>
<keyword evidence="11" id="KW-1185">Reference proteome</keyword>
<proteinExistence type="inferred from homology"/>
<feature type="transmembrane region" description="Helical" evidence="9">
    <location>
        <begin position="289"/>
        <end position="310"/>
    </location>
</feature>
<evidence type="ECO:0000256" key="2">
    <source>
        <dbReference type="ARBA" id="ARBA00022676"/>
    </source>
</evidence>
<name>A0ABQ3XT19_9ACTN</name>
<feature type="region of interest" description="Disordered" evidence="8">
    <location>
        <begin position="1"/>
        <end position="20"/>
    </location>
</feature>
<evidence type="ECO:0000313" key="11">
    <source>
        <dbReference type="Proteomes" id="UP000612282"/>
    </source>
</evidence>
<gene>
    <name evidence="10" type="ORF">Aco03nite_100670</name>
</gene>
<feature type="transmembrane region" description="Helical" evidence="9">
    <location>
        <begin position="322"/>
        <end position="343"/>
    </location>
</feature>
<dbReference type="EMBL" id="BOMG01000133">
    <property type="protein sequence ID" value="GID61663.1"/>
    <property type="molecule type" value="Genomic_DNA"/>
</dbReference>
<comment type="similarity">
    <text evidence="7">Belongs to the MptA/B family.</text>
</comment>
<dbReference type="NCBIfam" id="NF038066">
    <property type="entry name" value="MptB"/>
    <property type="match status" value="1"/>
</dbReference>
<evidence type="ECO:0000256" key="5">
    <source>
        <dbReference type="ARBA" id="ARBA00022989"/>
    </source>
</evidence>
<dbReference type="InterPro" id="IPR049829">
    <property type="entry name" value="MptA/B-like"/>
</dbReference>
<feature type="transmembrane region" description="Helical" evidence="9">
    <location>
        <begin position="198"/>
        <end position="220"/>
    </location>
</feature>
<comment type="caution">
    <text evidence="10">The sequence shown here is derived from an EMBL/GenBank/DDBJ whole genome shotgun (WGS) entry which is preliminary data.</text>
</comment>
<keyword evidence="5 9" id="KW-1133">Transmembrane helix</keyword>
<evidence type="ECO:0000256" key="6">
    <source>
        <dbReference type="ARBA" id="ARBA00023136"/>
    </source>
</evidence>
<dbReference type="Proteomes" id="UP000612282">
    <property type="component" value="Unassembled WGS sequence"/>
</dbReference>
<evidence type="ECO:0008006" key="12">
    <source>
        <dbReference type="Google" id="ProtNLM"/>
    </source>
</evidence>
<dbReference type="RefSeq" id="WP_203809861.1">
    <property type="nucleotide sequence ID" value="NZ_BAAAQE010000094.1"/>
</dbReference>
<keyword evidence="6 9" id="KW-0472">Membrane</keyword>
<evidence type="ECO:0000256" key="4">
    <source>
        <dbReference type="ARBA" id="ARBA00022692"/>
    </source>
</evidence>
<reference evidence="10 11" key="1">
    <citation type="submission" date="2021-01" db="EMBL/GenBank/DDBJ databases">
        <title>Whole genome shotgun sequence of Actinoplanes couchii NBRC 106145.</title>
        <authorList>
            <person name="Komaki H."/>
            <person name="Tamura T."/>
        </authorList>
    </citation>
    <scope>NUCLEOTIDE SEQUENCE [LARGE SCALE GENOMIC DNA]</scope>
    <source>
        <strain evidence="10 11">NBRC 106145</strain>
    </source>
</reference>
<sequence length="548" mass="57423">MTLLSPSPTRPAPQRSAHAIPRPGKPLLAGAIATSVLAVVTAGLPIPPAMTVTAGLLAMAALVRQWLALRRDLTTTTLPQLYTIMAAWGLPLLLARPLFSGDVWSYLAQGMTAATGLDPYHDGPAQALGVDSAVTQHVSPYWRDTPAPYGPAWIPLSRLVAVLSGENLTAGVLLYRLLAVAGIVLIAWAVPRLARRTAVAPTVAVWLGLLNPLTLWHLIAGAHNDAVMLGLMLAGFELALTGLQRTGSAGVTALLGGSALMTLAANVKIVAAAAGVCLIAVAVRRHRQAAVLVTVVAVLGTITLSAYTGFGWIPALRTGTAVYSWMAPTTASGLLAGGIGAPWSPEVTVGVLNLAGALVAACVVVRLLVAVVRGRREPVNALGMMFAAALVFGSVVQPWYLLWAVLPLAASVHDERHRSWIAGISAIFAMSLPPLAADPADLLAGYLIAALLIAITALLYKRATTALRYTRAITALRYNRATAALLYTRAITALLYTRAITALLYTRFGRRPDGSRLSRGVASASVRDQLRGAPGRVVAGPRRGPRVW</sequence>
<organism evidence="10 11">
    <name type="scientific">Actinoplanes couchii</name>
    <dbReference type="NCBI Taxonomy" id="403638"/>
    <lineage>
        <taxon>Bacteria</taxon>
        <taxon>Bacillati</taxon>
        <taxon>Actinomycetota</taxon>
        <taxon>Actinomycetes</taxon>
        <taxon>Micromonosporales</taxon>
        <taxon>Micromonosporaceae</taxon>
        <taxon>Actinoplanes</taxon>
    </lineage>
</organism>
<evidence type="ECO:0000256" key="8">
    <source>
        <dbReference type="SAM" id="MobiDB-lite"/>
    </source>
</evidence>
<comment type="subcellular location">
    <subcellularLocation>
        <location evidence="1">Membrane</location>
        <topology evidence="1">Multi-pass membrane protein</topology>
    </subcellularLocation>
</comment>
<feature type="transmembrane region" description="Helical" evidence="9">
    <location>
        <begin position="81"/>
        <end position="99"/>
    </location>
</feature>
<feature type="transmembrane region" description="Helical" evidence="9">
    <location>
        <begin position="381"/>
        <end position="400"/>
    </location>
</feature>
<evidence type="ECO:0000256" key="9">
    <source>
        <dbReference type="SAM" id="Phobius"/>
    </source>
</evidence>
<feature type="transmembrane region" description="Helical" evidence="9">
    <location>
        <begin position="349"/>
        <end position="369"/>
    </location>
</feature>
<evidence type="ECO:0000256" key="1">
    <source>
        <dbReference type="ARBA" id="ARBA00004141"/>
    </source>
</evidence>
<keyword evidence="3" id="KW-0808">Transferase</keyword>
<feature type="transmembrane region" description="Helical" evidence="9">
    <location>
        <begin position="420"/>
        <end position="436"/>
    </location>
</feature>